<comment type="subcellular location">
    <subcellularLocation>
        <location evidence="3">Cytoplasm</location>
    </subcellularLocation>
</comment>
<sequence>MKDTNKNEEFESLENDLNIENVTNDQINDVNENEDSANLADDLEKKFEDLNDSYLRLHAEFDNYRRRTMKEKADLLKTGNEKAIIGVLSIVDDFERALPNIPEDAKEGVELIYSKFQNFLAQNGVKEIDSLGELFDTDKHEAITTIPAQSEDQKDKIIDCIQKGYTLNDKVIRFPKVIVAK</sequence>
<dbReference type="GO" id="GO:0000774">
    <property type="term" value="F:adenyl-nucleotide exchange factor activity"/>
    <property type="evidence" value="ECO:0007669"/>
    <property type="project" value="InterPro"/>
</dbReference>
<dbReference type="EMBL" id="QICL01000001">
    <property type="protein sequence ID" value="PXV68893.1"/>
    <property type="molecule type" value="Genomic_DNA"/>
</dbReference>
<dbReference type="Pfam" id="PF01025">
    <property type="entry name" value="GrpE"/>
    <property type="match status" value="1"/>
</dbReference>
<keyword evidence="3" id="KW-0346">Stress response</keyword>
<keyword evidence="5" id="KW-0175">Coiled coil</keyword>
<comment type="similarity">
    <text evidence="1 3 4">Belongs to the GrpE family.</text>
</comment>
<accession>A0A2V3PTF1</accession>
<organism evidence="7 8">
    <name type="scientific">Dysgonomonas alginatilytica</name>
    <dbReference type="NCBI Taxonomy" id="1605892"/>
    <lineage>
        <taxon>Bacteria</taxon>
        <taxon>Pseudomonadati</taxon>
        <taxon>Bacteroidota</taxon>
        <taxon>Bacteroidia</taxon>
        <taxon>Bacteroidales</taxon>
        <taxon>Dysgonomonadaceae</taxon>
        <taxon>Dysgonomonas</taxon>
    </lineage>
</organism>
<dbReference type="PANTHER" id="PTHR21237">
    <property type="entry name" value="GRPE PROTEIN"/>
    <property type="match status" value="1"/>
</dbReference>
<dbReference type="GO" id="GO:0051082">
    <property type="term" value="F:unfolded protein binding"/>
    <property type="evidence" value="ECO:0007669"/>
    <property type="project" value="TreeGrafter"/>
</dbReference>
<dbReference type="GO" id="GO:0042803">
    <property type="term" value="F:protein homodimerization activity"/>
    <property type="evidence" value="ECO:0007669"/>
    <property type="project" value="InterPro"/>
</dbReference>
<dbReference type="SUPFAM" id="SSF51064">
    <property type="entry name" value="Head domain of nucleotide exchange factor GrpE"/>
    <property type="match status" value="1"/>
</dbReference>
<dbReference type="GO" id="GO:0051087">
    <property type="term" value="F:protein-folding chaperone binding"/>
    <property type="evidence" value="ECO:0007669"/>
    <property type="project" value="InterPro"/>
</dbReference>
<dbReference type="CDD" id="cd00446">
    <property type="entry name" value="GrpE"/>
    <property type="match status" value="1"/>
</dbReference>
<dbReference type="SUPFAM" id="SSF58014">
    <property type="entry name" value="Coiled-coil domain of nucleotide exchange factor GrpE"/>
    <property type="match status" value="1"/>
</dbReference>
<dbReference type="InterPro" id="IPR009012">
    <property type="entry name" value="GrpE_head"/>
</dbReference>
<name>A0A2V3PTF1_9BACT</name>
<keyword evidence="3" id="KW-0963">Cytoplasm</keyword>
<keyword evidence="2 3" id="KW-0143">Chaperone</keyword>
<feature type="coiled-coil region" evidence="5">
    <location>
        <begin position="33"/>
        <end position="60"/>
    </location>
</feature>
<comment type="caution">
    <text evidence="7">The sequence shown here is derived from an EMBL/GenBank/DDBJ whole genome shotgun (WGS) entry which is preliminary data.</text>
</comment>
<protein>
    <recommendedName>
        <fullName evidence="3">Protein GrpE</fullName>
    </recommendedName>
    <alternativeName>
        <fullName evidence="3">HSP-70 cofactor</fullName>
    </alternativeName>
</protein>
<dbReference type="InterPro" id="IPR013805">
    <property type="entry name" value="GrpE_CC"/>
</dbReference>
<dbReference type="PANTHER" id="PTHR21237:SF23">
    <property type="entry name" value="GRPE PROTEIN HOMOLOG, MITOCHONDRIAL"/>
    <property type="match status" value="1"/>
</dbReference>
<dbReference type="GO" id="GO:0005737">
    <property type="term" value="C:cytoplasm"/>
    <property type="evidence" value="ECO:0007669"/>
    <property type="project" value="UniProtKB-SubCell"/>
</dbReference>
<dbReference type="OrthoDB" id="9812586at2"/>
<dbReference type="InterPro" id="IPR000740">
    <property type="entry name" value="GrpE"/>
</dbReference>
<evidence type="ECO:0000313" key="8">
    <source>
        <dbReference type="Proteomes" id="UP000247973"/>
    </source>
</evidence>
<dbReference type="Gene3D" id="3.90.20.20">
    <property type="match status" value="1"/>
</dbReference>
<dbReference type="Gene3D" id="2.30.22.10">
    <property type="entry name" value="Head domain of nucleotide exchange factor GrpE"/>
    <property type="match status" value="1"/>
</dbReference>
<evidence type="ECO:0000256" key="1">
    <source>
        <dbReference type="ARBA" id="ARBA00009054"/>
    </source>
</evidence>
<dbReference type="GO" id="GO:0006457">
    <property type="term" value="P:protein folding"/>
    <property type="evidence" value="ECO:0007669"/>
    <property type="project" value="InterPro"/>
</dbReference>
<evidence type="ECO:0000256" key="3">
    <source>
        <dbReference type="HAMAP-Rule" id="MF_01151"/>
    </source>
</evidence>
<dbReference type="AlphaFoldDB" id="A0A2V3PTF1"/>
<feature type="region of interest" description="Disordered" evidence="6">
    <location>
        <begin position="1"/>
        <end position="25"/>
    </location>
</feature>
<evidence type="ECO:0000256" key="4">
    <source>
        <dbReference type="RuleBase" id="RU004478"/>
    </source>
</evidence>
<dbReference type="PRINTS" id="PR00773">
    <property type="entry name" value="GRPEPROTEIN"/>
</dbReference>
<dbReference type="HAMAP" id="MF_01151">
    <property type="entry name" value="GrpE"/>
    <property type="match status" value="1"/>
</dbReference>
<comment type="subunit">
    <text evidence="3">Homodimer.</text>
</comment>
<evidence type="ECO:0000313" key="7">
    <source>
        <dbReference type="EMBL" id="PXV68893.1"/>
    </source>
</evidence>
<reference evidence="7 8" key="1">
    <citation type="submission" date="2018-03" db="EMBL/GenBank/DDBJ databases">
        <title>Genomic Encyclopedia of Archaeal and Bacterial Type Strains, Phase II (KMG-II): from individual species to whole genera.</title>
        <authorList>
            <person name="Goeker M."/>
        </authorList>
    </citation>
    <scope>NUCLEOTIDE SEQUENCE [LARGE SCALE GENOMIC DNA]</scope>
    <source>
        <strain evidence="7 8">DSM 100214</strain>
    </source>
</reference>
<gene>
    <name evidence="3" type="primary">grpE</name>
    <name evidence="7" type="ORF">CLV62_101159</name>
</gene>
<evidence type="ECO:0000256" key="5">
    <source>
        <dbReference type="SAM" id="Coils"/>
    </source>
</evidence>
<evidence type="ECO:0000256" key="2">
    <source>
        <dbReference type="ARBA" id="ARBA00023186"/>
    </source>
</evidence>
<keyword evidence="8" id="KW-1185">Reference proteome</keyword>
<comment type="function">
    <text evidence="3">Participates actively in the response to hyperosmotic and heat shock by preventing the aggregation of stress-denatured proteins, in association with DnaK and GrpE. It is the nucleotide exchange factor for DnaK and may function as a thermosensor. Unfolded proteins bind initially to DnaJ; upon interaction with the DnaJ-bound protein, DnaK hydrolyzes its bound ATP, resulting in the formation of a stable complex. GrpE releases ADP from DnaK; ATP binding to DnaK triggers the release of the substrate protein, thus completing the reaction cycle. Several rounds of ATP-dependent interactions between DnaJ, DnaK and GrpE are required for fully efficient folding.</text>
</comment>
<evidence type="ECO:0000256" key="6">
    <source>
        <dbReference type="SAM" id="MobiDB-lite"/>
    </source>
</evidence>
<proteinExistence type="inferred from homology"/>
<dbReference type="Proteomes" id="UP000247973">
    <property type="component" value="Unassembled WGS sequence"/>
</dbReference>
<dbReference type="RefSeq" id="WP_110308876.1">
    <property type="nucleotide sequence ID" value="NZ_QICL01000001.1"/>
</dbReference>